<dbReference type="Proteomes" id="UP001332192">
    <property type="component" value="Chromosome"/>
</dbReference>
<evidence type="ECO:0000313" key="15">
    <source>
        <dbReference type="Proteomes" id="UP001332192"/>
    </source>
</evidence>
<dbReference type="Pfam" id="PF12705">
    <property type="entry name" value="PDDEXK_1"/>
    <property type="match status" value="1"/>
</dbReference>
<dbReference type="SMART" id="SM00382">
    <property type="entry name" value="AAA"/>
    <property type="match status" value="2"/>
</dbReference>
<feature type="domain" description="FtsK" evidence="13">
    <location>
        <begin position="1112"/>
        <end position="1301"/>
    </location>
</feature>
<keyword evidence="6" id="KW-0347">Helicase</keyword>
<comment type="similarity">
    <text evidence="1">Belongs to the FtsK/SpoIIIE/SftA family.</text>
</comment>
<keyword evidence="8 11" id="KW-0067">ATP-binding</keyword>
<evidence type="ECO:0000256" key="4">
    <source>
        <dbReference type="ARBA" id="ARBA00022763"/>
    </source>
</evidence>
<gene>
    <name evidence="14" type="ORF">U7230_10840</name>
</gene>
<dbReference type="InterPro" id="IPR002543">
    <property type="entry name" value="FtsK_dom"/>
</dbReference>
<keyword evidence="5" id="KW-0378">Hydrolase</keyword>
<dbReference type="InterPro" id="IPR041664">
    <property type="entry name" value="AAA_16"/>
</dbReference>
<dbReference type="SUPFAM" id="SSF52540">
    <property type="entry name" value="P-loop containing nucleoside triphosphate hydrolases"/>
    <property type="match status" value="2"/>
</dbReference>
<dbReference type="CDD" id="cd01127">
    <property type="entry name" value="TrwB_TraG_TraD_VirD4"/>
    <property type="match status" value="1"/>
</dbReference>
<keyword evidence="4" id="KW-0227">DNA damage</keyword>
<feature type="region of interest" description="Disordered" evidence="12">
    <location>
        <begin position="1"/>
        <end position="24"/>
    </location>
</feature>
<dbReference type="RefSeq" id="WP_324715858.1">
    <property type="nucleotide sequence ID" value="NZ_CP141615.1"/>
</dbReference>
<keyword evidence="7" id="KW-0269">Exonuclease</keyword>
<dbReference type="InterPro" id="IPR050206">
    <property type="entry name" value="FtsK/SpoIIIE/SftA"/>
</dbReference>
<keyword evidence="15" id="KW-1185">Reference proteome</keyword>
<dbReference type="PANTHER" id="PTHR22683:SF1">
    <property type="entry name" value="TYPE VII SECRETION SYSTEM PROTEIN ESSC"/>
    <property type="match status" value="1"/>
</dbReference>
<dbReference type="Pfam" id="PF13191">
    <property type="entry name" value="AAA_16"/>
    <property type="match status" value="1"/>
</dbReference>
<evidence type="ECO:0000256" key="3">
    <source>
        <dbReference type="ARBA" id="ARBA00022741"/>
    </source>
</evidence>
<keyword evidence="9" id="KW-0238">DNA-binding</keyword>
<evidence type="ECO:0000256" key="7">
    <source>
        <dbReference type="ARBA" id="ARBA00022839"/>
    </source>
</evidence>
<feature type="region of interest" description="Disordered" evidence="12">
    <location>
        <begin position="946"/>
        <end position="967"/>
    </location>
</feature>
<dbReference type="InterPro" id="IPR011604">
    <property type="entry name" value="PDDEXK-like_dom_sf"/>
</dbReference>
<dbReference type="EMBL" id="CP141615">
    <property type="protein sequence ID" value="WRP16585.1"/>
    <property type="molecule type" value="Genomic_DNA"/>
</dbReference>
<dbReference type="Pfam" id="PF17854">
    <property type="entry name" value="FtsK_alpha"/>
    <property type="match status" value="1"/>
</dbReference>
<evidence type="ECO:0000256" key="11">
    <source>
        <dbReference type="PROSITE-ProRule" id="PRU00289"/>
    </source>
</evidence>
<dbReference type="Gene3D" id="3.90.320.10">
    <property type="match status" value="1"/>
</dbReference>
<dbReference type="PROSITE" id="PS50901">
    <property type="entry name" value="FTSK"/>
    <property type="match status" value="1"/>
</dbReference>
<feature type="region of interest" description="Disordered" evidence="12">
    <location>
        <begin position="368"/>
        <end position="390"/>
    </location>
</feature>
<evidence type="ECO:0000256" key="12">
    <source>
        <dbReference type="SAM" id="MobiDB-lite"/>
    </source>
</evidence>
<dbReference type="Gene3D" id="3.40.50.300">
    <property type="entry name" value="P-loop containing nucleotide triphosphate hydrolases"/>
    <property type="match status" value="2"/>
</dbReference>
<keyword evidence="3 11" id="KW-0547">Nucleotide-binding</keyword>
<dbReference type="InterPro" id="IPR038726">
    <property type="entry name" value="PDDEXK_AddAB-type"/>
</dbReference>
<dbReference type="PANTHER" id="PTHR22683">
    <property type="entry name" value="SPORULATION PROTEIN RELATED"/>
    <property type="match status" value="1"/>
</dbReference>
<evidence type="ECO:0000313" key="14">
    <source>
        <dbReference type="EMBL" id="WRP16585.1"/>
    </source>
</evidence>
<dbReference type="InterPro" id="IPR027417">
    <property type="entry name" value="P-loop_NTPase"/>
</dbReference>
<dbReference type="Gene3D" id="3.30.980.40">
    <property type="match status" value="1"/>
</dbReference>
<name>A0ABZ1BUV4_9FIRM</name>
<accession>A0ABZ1BUV4</accession>
<evidence type="ECO:0000259" key="13">
    <source>
        <dbReference type="PROSITE" id="PS50901"/>
    </source>
</evidence>
<keyword evidence="10" id="KW-0234">DNA repair</keyword>
<keyword evidence="2" id="KW-0540">Nuclease</keyword>
<reference evidence="14 15" key="1">
    <citation type="journal article" date="2024" name="Front. Microbiol.">
        <title>Novel thermophilic genera Geochorda gen. nov. and Carboxydochorda gen. nov. from the deep terrestrial subsurface reveal the ecophysiological diversity in the class Limnochordia.</title>
        <authorList>
            <person name="Karnachuk O.V."/>
            <person name="Lukina A.P."/>
            <person name="Avakyan M.R."/>
            <person name="Kadnikov V.V."/>
            <person name="Begmatov S."/>
            <person name="Beletsky A.V."/>
            <person name="Vlasova K.G."/>
            <person name="Novikov A.A."/>
            <person name="Shcherbakova V.A."/>
            <person name="Mardanov A.V."/>
            <person name="Ravin N.V."/>
        </authorList>
    </citation>
    <scope>NUCLEOTIDE SEQUENCE [LARGE SCALE GENOMIC DNA]</scope>
    <source>
        <strain evidence="14 15">L945</strain>
    </source>
</reference>
<feature type="binding site" evidence="11">
    <location>
        <begin position="1132"/>
        <end position="1139"/>
    </location>
    <ligand>
        <name>ATP</name>
        <dbReference type="ChEBI" id="CHEBI:30616"/>
    </ligand>
</feature>
<proteinExistence type="inferred from homology"/>
<dbReference type="Pfam" id="PF01580">
    <property type="entry name" value="FtsK_SpoIIIE"/>
    <property type="match status" value="2"/>
</dbReference>
<evidence type="ECO:0000256" key="9">
    <source>
        <dbReference type="ARBA" id="ARBA00023125"/>
    </source>
</evidence>
<evidence type="ECO:0000256" key="8">
    <source>
        <dbReference type="ARBA" id="ARBA00022840"/>
    </source>
</evidence>
<evidence type="ECO:0000256" key="1">
    <source>
        <dbReference type="ARBA" id="ARBA00006474"/>
    </source>
</evidence>
<dbReference type="InterPro" id="IPR003593">
    <property type="entry name" value="AAA+_ATPase"/>
</dbReference>
<dbReference type="InterPro" id="IPR041027">
    <property type="entry name" value="FtsK_alpha"/>
</dbReference>
<evidence type="ECO:0000256" key="10">
    <source>
        <dbReference type="ARBA" id="ARBA00023204"/>
    </source>
</evidence>
<evidence type="ECO:0000256" key="5">
    <source>
        <dbReference type="ARBA" id="ARBA00022801"/>
    </source>
</evidence>
<evidence type="ECO:0000256" key="2">
    <source>
        <dbReference type="ARBA" id="ARBA00022722"/>
    </source>
</evidence>
<sequence length="1348" mass="146218">MQAARSEPQGGARPADASELDRRILTGPDPFERRTVASAWEAPLEADVASIHAAETERLLQLVEAVRADRRTRSVMVVGQPGFGKTHLLGRLKARLRMPALFVYVTAFSDPERPYRHLIRQLVTSLEQQIAPGAGQQLAAVVRAVTRLDRRQLVARYPGIDLDVVRAVELLSHRRLWQRARSWLSGNEMDPQDVRALGLSHALATEEDVRGAIVTLARMLAGWGPVVMAWDQLESLASSPAEPGLAILGNRLMTLHDEAPNLLLVLACLDKTSTEAARVWPQSVQDRLAGEIIGLRGLTAEQAQQLCDLRMRVLYGRESPPWTAYPFRHEFFAELFRPGAAGPRKVLAECSDALRRMRALGQVVPIVAPGARTDEAPGKQPGPPEERPRELREALRLELAERARRKLAVRHPAARPPLPAEGAQVARTVQRLLDELGRRRRLAGGWRPVGAEVRPGPVRGQPPVVLVRLERDGKPLHVGIAVVDTTSGQSFARQMQALVQQLRDGRLDRGIVVRERRLGVPRGWKQGREYVRQWESLGGRVVEAGDETMAGLEALWSLLSEADSGDVALRGRPVEAGEALGHLVEDGAGEEILGELLQALEQVAGTATTTSENVAEPGREPSLPAPATAEREMAFSVSEAVAALACPRYFVLSQGRRPLTEVRRSFPLGATLHRMVADFVAHLPSAAAAPVTGESDGSPAPYPGEDAWVAVARRSLFDVWRRGEGRRVPEAEADRLWAVLERAVRFLCRLLAEVGREHAAGGGWWPLRSRRRGLDVRSEVPIERVVELGDGRRASVRGVADVVVRRRDGREVVVEFKTTPPQDAPLDLFQVALYSWLLEDRPGERGGRRAARRPSGAAAPAVEPVLVYVTPDGTVVRRFEGADVTATIEQKLRPFVTQLGEWARWRPGDPPPPASRLPGLCEACVYHPPCPDVFPPYAATSTVPAARQTGASSQETAASGEPVAGEVGTGETVDVEARPAGVSQPAELPVQARQLEEVLRAFGCDVRTVEVQEGPSFLRYKMAPESRTTVERIRSRAEDLKVRLNLPEEPMVDSVAGAIAVDVARGVPATVRLHQLLERSGGPAPGNTASGSEGVRQGAVRSVAIPLGVGLGWAVHFLDFADPNTPHLLVAGTTGSGKSVLLLSMAASIGALYGPDGVQLLLVDPKQVTFAPLHGSPFLLRPPVLDVSGILEALDQLIEEMRGRYARLSASGVQTVYDGPKPLAPPILCMVDEFATLVMTSRKSREAFEQRVLELASKGRAAGIHLVLTTQRPDSTVVSGAIKENLPARIALKVSSRVSSQVILDRPGAETLAGKGDMLFVVGSGQPVRLQAPYVTPEEARRYLRIGS</sequence>
<protein>
    <submittedName>
        <fullName evidence="14">DNA translocase FtsK</fullName>
    </submittedName>
</protein>
<feature type="compositionally biased region" description="Polar residues" evidence="12">
    <location>
        <begin position="946"/>
        <end position="957"/>
    </location>
</feature>
<organism evidence="14 15">
    <name type="scientific">Carboxydichorda subterranea</name>
    <dbReference type="NCBI Taxonomy" id="3109565"/>
    <lineage>
        <taxon>Bacteria</taxon>
        <taxon>Bacillati</taxon>
        <taxon>Bacillota</taxon>
        <taxon>Limnochordia</taxon>
        <taxon>Limnochordales</taxon>
        <taxon>Geochordaceae</taxon>
        <taxon>Carboxydichorda</taxon>
    </lineage>
</organism>
<evidence type="ECO:0000256" key="6">
    <source>
        <dbReference type="ARBA" id="ARBA00022806"/>
    </source>
</evidence>